<evidence type="ECO:0000313" key="6">
    <source>
        <dbReference type="Proteomes" id="UP000198393"/>
    </source>
</evidence>
<evidence type="ECO:0000313" key="5">
    <source>
        <dbReference type="EMBL" id="SNS72086.1"/>
    </source>
</evidence>
<evidence type="ECO:0000256" key="1">
    <source>
        <dbReference type="ARBA" id="ARBA00004442"/>
    </source>
</evidence>
<reference evidence="5 6" key="1">
    <citation type="submission" date="2017-06" db="EMBL/GenBank/DDBJ databases">
        <authorList>
            <person name="Kim H.J."/>
            <person name="Triplett B.A."/>
        </authorList>
    </citation>
    <scope>NUCLEOTIDE SEQUENCE [LARGE SCALE GENOMIC DNA]</scope>
    <source>
        <strain evidence="5 6">DSM 19307</strain>
    </source>
</reference>
<evidence type="ECO:0000256" key="2">
    <source>
        <dbReference type="ARBA" id="ARBA00023136"/>
    </source>
</evidence>
<keyword evidence="2" id="KW-0472">Membrane</keyword>
<keyword evidence="6" id="KW-1185">Reference proteome</keyword>
<proteinExistence type="predicted"/>
<gene>
    <name evidence="5" type="ORF">SAMN05421640_0987</name>
</gene>
<evidence type="ECO:0000256" key="4">
    <source>
        <dbReference type="SAM" id="SignalP"/>
    </source>
</evidence>
<dbReference type="EMBL" id="FZPD01000002">
    <property type="protein sequence ID" value="SNS72086.1"/>
    <property type="molecule type" value="Genomic_DNA"/>
</dbReference>
<organism evidence="5 6">
    <name type="scientific">Ekhidna lutea</name>
    <dbReference type="NCBI Taxonomy" id="447679"/>
    <lineage>
        <taxon>Bacteria</taxon>
        <taxon>Pseudomonadati</taxon>
        <taxon>Bacteroidota</taxon>
        <taxon>Cytophagia</taxon>
        <taxon>Cytophagales</taxon>
        <taxon>Reichenbachiellaceae</taxon>
        <taxon>Ekhidna</taxon>
    </lineage>
</organism>
<sequence length="551" mass="61110">MRYLFLTILVLISSYAIGQQVDTTQTSGEIISGKVVIEKDKKIRLPKGDKIFLRGELKSLENQSIRVSFQAQEPTFEWPDYKSDVPFKSTETSYPLEQVQNFVKLGYGNYNSPLFKAGLYQSFGELETRARLGYESFASGPIGEENSGNVNAGFGFSASYNSNNLTIRPSFSYDNFKYHFYGNNNRVNTGFNPENAEEVSWRDWQFSIDLSGGQEGVSYKIRPFYNSTSQILVDAADLNNESIGGVSGSLKVKIDDSFSAELGIDGKSGSYDGGITYDRNLLNVNPSITYQSEELSLSAGLVISSGETNEATETSLYPDINLTYELSDRWSVYGLVSGGMEWNGLSTLLNQNEFLDDSLAISFTENTIKLGGGLKGAILENMLLETSVIHRSTNGLPFFVSSTDSSRFILTYDAKKVSVLTFASKLSYMPTNNSSYGLNLELNGYSLESLDRPWHMPAYEIEAFTSHNINEKLILSAFLNTKGGIRGPANVDFGYVSLPAFIDVGLGMKYLITPQASAFIDVNNLLNNEYERYLGYPTRGLAFKIGGQYRF</sequence>
<name>A0A239GS97_EKHLU</name>
<accession>A0A239GS97</accession>
<dbReference type="Gene3D" id="2.40.170.20">
    <property type="entry name" value="TonB-dependent receptor, beta-barrel domain"/>
    <property type="match status" value="1"/>
</dbReference>
<feature type="signal peptide" evidence="4">
    <location>
        <begin position="1"/>
        <end position="18"/>
    </location>
</feature>
<keyword evidence="3" id="KW-0998">Cell outer membrane</keyword>
<dbReference type="Proteomes" id="UP000198393">
    <property type="component" value="Unassembled WGS sequence"/>
</dbReference>
<dbReference type="RefSeq" id="WP_089355756.1">
    <property type="nucleotide sequence ID" value="NZ_FZPD01000002.1"/>
</dbReference>
<dbReference type="AlphaFoldDB" id="A0A239GS97"/>
<dbReference type="OrthoDB" id="1264254at2"/>
<evidence type="ECO:0000256" key="3">
    <source>
        <dbReference type="ARBA" id="ARBA00023237"/>
    </source>
</evidence>
<keyword evidence="4" id="KW-0732">Signal</keyword>
<evidence type="ECO:0008006" key="7">
    <source>
        <dbReference type="Google" id="ProtNLM"/>
    </source>
</evidence>
<dbReference type="InterPro" id="IPR036942">
    <property type="entry name" value="Beta-barrel_TonB_sf"/>
</dbReference>
<dbReference type="SUPFAM" id="SSF56935">
    <property type="entry name" value="Porins"/>
    <property type="match status" value="1"/>
</dbReference>
<dbReference type="GO" id="GO:0009279">
    <property type="term" value="C:cell outer membrane"/>
    <property type="evidence" value="ECO:0007669"/>
    <property type="project" value="UniProtKB-SubCell"/>
</dbReference>
<feature type="chain" id="PRO_5012467003" description="TonB dependent receptor" evidence="4">
    <location>
        <begin position="19"/>
        <end position="551"/>
    </location>
</feature>
<protein>
    <recommendedName>
        <fullName evidence="7">TonB dependent receptor</fullName>
    </recommendedName>
</protein>
<comment type="subcellular location">
    <subcellularLocation>
        <location evidence="1">Cell outer membrane</location>
    </subcellularLocation>
</comment>